<proteinExistence type="predicted"/>
<feature type="transmembrane region" description="Helical" evidence="1">
    <location>
        <begin position="267"/>
        <end position="283"/>
    </location>
</feature>
<evidence type="ECO:0008006" key="4">
    <source>
        <dbReference type="Google" id="ProtNLM"/>
    </source>
</evidence>
<feature type="transmembrane region" description="Helical" evidence="1">
    <location>
        <begin position="142"/>
        <end position="164"/>
    </location>
</feature>
<evidence type="ECO:0000313" key="2">
    <source>
        <dbReference type="EMBL" id="KAE9388733.1"/>
    </source>
</evidence>
<keyword evidence="3" id="KW-1185">Reference proteome</keyword>
<gene>
    <name evidence="2" type="ORF">BT96DRAFT_980921</name>
</gene>
<keyword evidence="1" id="KW-0472">Membrane</keyword>
<keyword evidence="1" id="KW-0812">Transmembrane</keyword>
<dbReference type="EMBL" id="ML769729">
    <property type="protein sequence ID" value="KAE9388733.1"/>
    <property type="molecule type" value="Genomic_DNA"/>
</dbReference>
<reference evidence="2" key="1">
    <citation type="journal article" date="2019" name="Environ. Microbiol.">
        <title>Fungal ecological strategies reflected in gene transcription - a case study of two litter decomposers.</title>
        <authorList>
            <person name="Barbi F."/>
            <person name="Kohler A."/>
            <person name="Barry K."/>
            <person name="Baskaran P."/>
            <person name="Daum C."/>
            <person name="Fauchery L."/>
            <person name="Ihrmark K."/>
            <person name="Kuo A."/>
            <person name="LaButti K."/>
            <person name="Lipzen A."/>
            <person name="Morin E."/>
            <person name="Grigoriev I.V."/>
            <person name="Henrissat B."/>
            <person name="Lindahl B."/>
            <person name="Martin F."/>
        </authorList>
    </citation>
    <scope>NUCLEOTIDE SEQUENCE</scope>
    <source>
        <strain evidence="2">JB14</strain>
    </source>
</reference>
<evidence type="ECO:0000313" key="3">
    <source>
        <dbReference type="Proteomes" id="UP000799118"/>
    </source>
</evidence>
<dbReference type="Proteomes" id="UP000799118">
    <property type="component" value="Unassembled WGS sequence"/>
</dbReference>
<feature type="transmembrane region" description="Helical" evidence="1">
    <location>
        <begin position="58"/>
        <end position="83"/>
    </location>
</feature>
<dbReference type="OrthoDB" id="2744793at2759"/>
<sequence>MTPEESEEIVAVGTALFQNISASIIFGSGLFGIYILAFIISMHIILRKRNDGWAHKALIAVLLAVFAMTGTLCTCAIASNLILVKFTLVVSLLGGLQAQEMAANLKVIIIFILADWSTNFIFLIADIAIVWRAWALWVENRLIKWTLFIILLADLGISIADAIIDTKADISINDNVIIMDSLNTALNLTVNVVATSLIAHRAWRHHQSMHTILRNKKTQVEAILLLMVESGAIFGVVQVTNLVFGTLDIQATNFSPVDKATVLVQTLYIYSAALNPVALVILVRTENTYEHSFHLEDFTSLQINSVPNVN</sequence>
<feature type="transmembrane region" description="Helical" evidence="1">
    <location>
        <begin position="223"/>
        <end position="247"/>
    </location>
</feature>
<feature type="transmembrane region" description="Helical" evidence="1">
    <location>
        <begin position="184"/>
        <end position="203"/>
    </location>
</feature>
<dbReference type="AlphaFoldDB" id="A0A6A4GTK0"/>
<evidence type="ECO:0000256" key="1">
    <source>
        <dbReference type="SAM" id="Phobius"/>
    </source>
</evidence>
<keyword evidence="1" id="KW-1133">Transmembrane helix</keyword>
<feature type="transmembrane region" description="Helical" evidence="1">
    <location>
        <begin position="103"/>
        <end position="130"/>
    </location>
</feature>
<name>A0A6A4GTK0_9AGAR</name>
<protein>
    <recommendedName>
        <fullName evidence="4">G-protein coupled receptors family 1 profile domain-containing protein</fullName>
    </recommendedName>
</protein>
<organism evidence="2 3">
    <name type="scientific">Gymnopus androsaceus JB14</name>
    <dbReference type="NCBI Taxonomy" id="1447944"/>
    <lineage>
        <taxon>Eukaryota</taxon>
        <taxon>Fungi</taxon>
        <taxon>Dikarya</taxon>
        <taxon>Basidiomycota</taxon>
        <taxon>Agaricomycotina</taxon>
        <taxon>Agaricomycetes</taxon>
        <taxon>Agaricomycetidae</taxon>
        <taxon>Agaricales</taxon>
        <taxon>Marasmiineae</taxon>
        <taxon>Omphalotaceae</taxon>
        <taxon>Gymnopus</taxon>
    </lineage>
</organism>
<accession>A0A6A4GTK0</accession>
<feature type="transmembrane region" description="Helical" evidence="1">
    <location>
        <begin position="20"/>
        <end position="46"/>
    </location>
</feature>